<feature type="region of interest" description="Disordered" evidence="7">
    <location>
        <begin position="1"/>
        <end position="23"/>
    </location>
</feature>
<evidence type="ECO:0000256" key="3">
    <source>
        <dbReference type="ARBA" id="ARBA00022968"/>
    </source>
</evidence>
<keyword evidence="9" id="KW-1185">Reference proteome</keyword>
<name>A0A8J4V3Z0_9MYCE</name>
<organism evidence="8 9">
    <name type="scientific">Polysphondylium violaceum</name>
    <dbReference type="NCBI Taxonomy" id="133409"/>
    <lineage>
        <taxon>Eukaryota</taxon>
        <taxon>Amoebozoa</taxon>
        <taxon>Evosea</taxon>
        <taxon>Eumycetozoa</taxon>
        <taxon>Dictyostelia</taxon>
        <taxon>Dictyosteliales</taxon>
        <taxon>Dictyosteliaceae</taxon>
        <taxon>Polysphondylium</taxon>
    </lineage>
</organism>
<dbReference type="GO" id="GO:0042285">
    <property type="term" value="F:xylosyltransferase activity"/>
    <property type="evidence" value="ECO:0007669"/>
    <property type="project" value="TreeGrafter"/>
</dbReference>
<keyword evidence="2" id="KW-0812">Transmembrane</keyword>
<dbReference type="Pfam" id="PF13896">
    <property type="entry name" value="Glyco_transf_49"/>
    <property type="match status" value="1"/>
</dbReference>
<dbReference type="GO" id="GO:0035269">
    <property type="term" value="P:protein O-linked glycosylation via mannose"/>
    <property type="evidence" value="ECO:0007669"/>
    <property type="project" value="TreeGrafter"/>
</dbReference>
<proteinExistence type="predicted"/>
<dbReference type="PANTHER" id="PTHR12270">
    <property type="entry name" value="GLYCOSYLTRANSFERASE-RELATED"/>
    <property type="match status" value="1"/>
</dbReference>
<keyword evidence="6" id="KW-0325">Glycoprotein</keyword>
<dbReference type="InterPro" id="IPR029044">
    <property type="entry name" value="Nucleotide-diphossugar_trans"/>
</dbReference>
<feature type="region of interest" description="Disordered" evidence="7">
    <location>
        <begin position="54"/>
        <end position="91"/>
    </location>
</feature>
<accession>A0A8J4V3Z0</accession>
<dbReference type="AlphaFoldDB" id="A0A8J4V3Z0"/>
<dbReference type="GO" id="GO:0016020">
    <property type="term" value="C:membrane"/>
    <property type="evidence" value="ECO:0007669"/>
    <property type="project" value="UniProtKB-SubCell"/>
</dbReference>
<evidence type="ECO:0000256" key="6">
    <source>
        <dbReference type="ARBA" id="ARBA00023180"/>
    </source>
</evidence>
<dbReference type="PANTHER" id="PTHR12270:SF52">
    <property type="entry name" value="GLYCOSYLTRANSFERASE-LIKE PROTEIN GNT13-RELATED"/>
    <property type="match status" value="1"/>
</dbReference>
<evidence type="ECO:0000256" key="1">
    <source>
        <dbReference type="ARBA" id="ARBA00004606"/>
    </source>
</evidence>
<dbReference type="CDD" id="cd00761">
    <property type="entry name" value="Glyco_tranf_GTA_type"/>
    <property type="match status" value="1"/>
</dbReference>
<evidence type="ECO:0000313" key="9">
    <source>
        <dbReference type="Proteomes" id="UP000695562"/>
    </source>
</evidence>
<evidence type="ECO:0000256" key="7">
    <source>
        <dbReference type="SAM" id="MobiDB-lite"/>
    </source>
</evidence>
<dbReference type="EMBL" id="AJWJ01000230">
    <property type="protein sequence ID" value="KAF2073052.1"/>
    <property type="molecule type" value="Genomic_DNA"/>
</dbReference>
<evidence type="ECO:0008006" key="10">
    <source>
        <dbReference type="Google" id="ProtNLM"/>
    </source>
</evidence>
<dbReference type="GO" id="GO:0015020">
    <property type="term" value="F:glucuronosyltransferase activity"/>
    <property type="evidence" value="ECO:0007669"/>
    <property type="project" value="TreeGrafter"/>
</dbReference>
<dbReference type="Gene3D" id="3.90.550.10">
    <property type="entry name" value="Spore Coat Polysaccharide Biosynthesis Protein SpsA, Chain A"/>
    <property type="match status" value="1"/>
</dbReference>
<evidence type="ECO:0000256" key="5">
    <source>
        <dbReference type="ARBA" id="ARBA00023136"/>
    </source>
</evidence>
<evidence type="ECO:0000256" key="2">
    <source>
        <dbReference type="ARBA" id="ARBA00022692"/>
    </source>
</evidence>
<comment type="caution">
    <text evidence="8">The sequence shown here is derived from an EMBL/GenBank/DDBJ whole genome shotgun (WGS) entry which is preliminary data.</text>
</comment>
<gene>
    <name evidence="8" type="ORF">CYY_005635</name>
</gene>
<dbReference type="InterPro" id="IPR051292">
    <property type="entry name" value="Xyl/GlcA_transferase"/>
</dbReference>
<protein>
    <recommendedName>
        <fullName evidence="10">Glycosyltransferase</fullName>
    </recommendedName>
</protein>
<keyword evidence="3" id="KW-0735">Signal-anchor</keyword>
<keyword evidence="4" id="KW-1133">Transmembrane helix</keyword>
<evidence type="ECO:0000313" key="8">
    <source>
        <dbReference type="EMBL" id="KAF2073052.1"/>
    </source>
</evidence>
<dbReference type="OrthoDB" id="411524at2759"/>
<feature type="compositionally biased region" description="Low complexity" evidence="7">
    <location>
        <begin position="65"/>
        <end position="91"/>
    </location>
</feature>
<sequence>MTNNTFINLYIANKPPPPNGVSKIPDDDFFRGLEIEFTTHPFYINATITDHHQNIDDTKSSPIRNNNNNNNNDSNDSNNNNNNNNNKNKNNNSQYFVTVVTQSTVDRLYKVGLMASKWKAPISIALYIKNRDIELPLLTKILNENPSLKKYADIHLLYSNQTRYPVNNLRNLAIKYSRTDLVFVMDADFIPPYGFHDYIASFKNYLHINRSNYKQYQKVLANVDFVDRSTFTSINHTIQMVPEDEEVKVAFVVPSFSSSFEPNLLPDDKPTLLSMVSQKKVEPSNLKVCRKCHSPTNFPRWVDAKEPFEAVYSWIYEPYLIFDRTKTEWFDERLKGYGFDKNTHTLMMALQGFRFLVLPEAYIVHINHRESTWEGPKQHQQLWDSLRMVCEIIPEGKKRYNFDPLKRIIDEPLADECYSDAHW</sequence>
<dbReference type="Proteomes" id="UP000695562">
    <property type="component" value="Unassembled WGS sequence"/>
</dbReference>
<comment type="subcellular location">
    <subcellularLocation>
        <location evidence="1">Membrane</location>
        <topology evidence="1">Single-pass type II membrane protein</topology>
    </subcellularLocation>
</comment>
<evidence type="ECO:0000256" key="4">
    <source>
        <dbReference type="ARBA" id="ARBA00022989"/>
    </source>
</evidence>
<reference evidence="8" key="1">
    <citation type="submission" date="2020-01" db="EMBL/GenBank/DDBJ databases">
        <title>Development of genomics and gene disruption for Polysphondylium violaceum indicates a role for the polyketide synthase stlB in stalk morphogenesis.</title>
        <authorList>
            <person name="Narita B."/>
            <person name="Kawabe Y."/>
            <person name="Kin K."/>
            <person name="Saito T."/>
            <person name="Gibbs R."/>
            <person name="Kuspa A."/>
            <person name="Muzny D."/>
            <person name="Queller D."/>
            <person name="Richards S."/>
            <person name="Strassman J."/>
            <person name="Sucgang R."/>
            <person name="Worley K."/>
            <person name="Schaap P."/>
        </authorList>
    </citation>
    <scope>NUCLEOTIDE SEQUENCE</scope>
    <source>
        <strain evidence="8">QSvi11</strain>
    </source>
</reference>
<dbReference type="SUPFAM" id="SSF53448">
    <property type="entry name" value="Nucleotide-diphospho-sugar transferases"/>
    <property type="match status" value="1"/>
</dbReference>
<keyword evidence="5" id="KW-0472">Membrane</keyword>